<feature type="domain" description="Methyltransferase type 11" evidence="1">
    <location>
        <begin position="54"/>
        <end position="144"/>
    </location>
</feature>
<sequence>MTSDPVVAPEVLAFYTETTDESVRLTSSADGALELIRTQEILRRYLPAAPADVLDVGGGPGIHAKWLAEDGYTVHIVDPVHRHVEQVPDGVTAEVGDARKLPASDHSQDVVLLLGPLYHLLEREERDRALAEALRVVKPGGLIAAAAIGRYASLFEHVATTLLDVERVHDAVADILVNGRHEPGRKGFTAAYFHTAASLAEELTEAGVADVRVIGIEGPSWGALKAAETHSEESLRDSAMFRAALAAARLAEPYPDLLSASSHMLAVGRAPGCPGGA</sequence>
<dbReference type="Pfam" id="PF08241">
    <property type="entry name" value="Methyltransf_11"/>
    <property type="match status" value="1"/>
</dbReference>
<dbReference type="AlphaFoldDB" id="A0A387HM63"/>
<dbReference type="EMBL" id="CP032698">
    <property type="protein sequence ID" value="AYG81888.1"/>
    <property type="molecule type" value="Genomic_DNA"/>
</dbReference>
<dbReference type="KEGG" id="shun:DWB77_04055"/>
<dbReference type="CDD" id="cd02440">
    <property type="entry name" value="AdoMet_MTases"/>
    <property type="match status" value="1"/>
</dbReference>
<organism evidence="2 3">
    <name type="scientific">Streptomyces hundungensis</name>
    <dbReference type="NCBI Taxonomy" id="1077946"/>
    <lineage>
        <taxon>Bacteria</taxon>
        <taxon>Bacillati</taxon>
        <taxon>Actinomycetota</taxon>
        <taxon>Actinomycetes</taxon>
        <taxon>Kitasatosporales</taxon>
        <taxon>Streptomycetaceae</taxon>
        <taxon>Streptomyces</taxon>
    </lineage>
</organism>
<dbReference type="RefSeq" id="WP_120722563.1">
    <property type="nucleotide sequence ID" value="NZ_CP032698.1"/>
</dbReference>
<dbReference type="SUPFAM" id="SSF53335">
    <property type="entry name" value="S-adenosyl-L-methionine-dependent methyltransferases"/>
    <property type="match status" value="1"/>
</dbReference>
<keyword evidence="2" id="KW-0830">Ubiquinone</keyword>
<gene>
    <name evidence="2" type="primary">ubiG_4</name>
    <name evidence="2" type="ORF">DWB77_04055</name>
</gene>
<evidence type="ECO:0000259" key="1">
    <source>
        <dbReference type="Pfam" id="PF08241"/>
    </source>
</evidence>
<dbReference type="GO" id="GO:0032259">
    <property type="term" value="P:methylation"/>
    <property type="evidence" value="ECO:0007669"/>
    <property type="project" value="UniProtKB-KW"/>
</dbReference>
<accession>A0A387HM63</accession>
<proteinExistence type="predicted"/>
<dbReference type="InterPro" id="IPR029063">
    <property type="entry name" value="SAM-dependent_MTases_sf"/>
</dbReference>
<reference evidence="2 3" key="1">
    <citation type="submission" date="2018-10" db="EMBL/GenBank/DDBJ databases">
        <title>Relationship between Morphology and Antimicrobial Activity in Streptomyces.</title>
        <authorList>
            <person name="Kang H.J."/>
            <person name="Kim S.B."/>
        </authorList>
    </citation>
    <scope>NUCLEOTIDE SEQUENCE [LARGE SCALE GENOMIC DNA]</scope>
    <source>
        <strain evidence="2 3">BH38</strain>
    </source>
</reference>
<protein>
    <submittedName>
        <fullName evidence="2">Ubiquinone biosynthesis O-methyltransferase</fullName>
        <ecNumber evidence="2">2.1.1.222</ecNumber>
    </submittedName>
</protein>
<dbReference type="Gene3D" id="3.40.50.150">
    <property type="entry name" value="Vaccinia Virus protein VP39"/>
    <property type="match status" value="1"/>
</dbReference>
<name>A0A387HM63_9ACTN</name>
<dbReference type="OrthoDB" id="9810615at2"/>
<dbReference type="EC" id="2.1.1.222" evidence="2"/>
<dbReference type="Proteomes" id="UP000271554">
    <property type="component" value="Chromosome"/>
</dbReference>
<dbReference type="GO" id="GO:0008757">
    <property type="term" value="F:S-adenosylmethionine-dependent methyltransferase activity"/>
    <property type="evidence" value="ECO:0007669"/>
    <property type="project" value="InterPro"/>
</dbReference>
<dbReference type="GO" id="GO:0102208">
    <property type="term" value="F:2-polyprenyl-6-hydroxyphenol methylase activity"/>
    <property type="evidence" value="ECO:0007669"/>
    <property type="project" value="UniProtKB-EC"/>
</dbReference>
<keyword evidence="2" id="KW-0489">Methyltransferase</keyword>
<dbReference type="InterPro" id="IPR013216">
    <property type="entry name" value="Methyltransf_11"/>
</dbReference>
<keyword evidence="3" id="KW-1185">Reference proteome</keyword>
<keyword evidence="2" id="KW-0808">Transferase</keyword>
<evidence type="ECO:0000313" key="3">
    <source>
        <dbReference type="Proteomes" id="UP000271554"/>
    </source>
</evidence>
<evidence type="ECO:0000313" key="2">
    <source>
        <dbReference type="EMBL" id="AYG81888.1"/>
    </source>
</evidence>